<dbReference type="SUPFAM" id="SSF46785">
    <property type="entry name" value="Winged helix' DNA-binding domain"/>
    <property type="match status" value="1"/>
</dbReference>
<protein>
    <submittedName>
        <fullName evidence="3">ROK family transcriptional regulator</fullName>
    </submittedName>
</protein>
<dbReference type="EMBL" id="CP097218">
    <property type="protein sequence ID" value="UQN28645.1"/>
    <property type="molecule type" value="Genomic_DNA"/>
</dbReference>
<feature type="domain" description="HTH marR-type" evidence="2">
    <location>
        <begin position="3"/>
        <end position="57"/>
    </location>
</feature>
<accession>A0ABY4N675</accession>
<name>A0ABY4N675_9MICO</name>
<dbReference type="Pfam" id="PF00480">
    <property type="entry name" value="ROK"/>
    <property type="match status" value="1"/>
</dbReference>
<dbReference type="InterPro" id="IPR036388">
    <property type="entry name" value="WH-like_DNA-bd_sf"/>
</dbReference>
<evidence type="ECO:0000256" key="1">
    <source>
        <dbReference type="ARBA" id="ARBA00006479"/>
    </source>
</evidence>
<reference evidence="3" key="1">
    <citation type="submission" date="2022-05" db="EMBL/GenBank/DDBJ databases">
        <title>Genomic analysis of Brachybacterium sp. CBA3104.</title>
        <authorList>
            <person name="Roh S.W."/>
            <person name="Kim Y.B."/>
            <person name="Kim Y."/>
        </authorList>
    </citation>
    <scope>NUCLEOTIDE SEQUENCE</scope>
    <source>
        <strain evidence="3">CBA3104</strain>
    </source>
</reference>
<comment type="similarity">
    <text evidence="1">Belongs to the ROK (NagC/XylR) family.</text>
</comment>
<dbReference type="Pfam" id="PF12802">
    <property type="entry name" value="MarR_2"/>
    <property type="match status" value="1"/>
</dbReference>
<dbReference type="InterPro" id="IPR000835">
    <property type="entry name" value="HTH_MarR-typ"/>
</dbReference>
<dbReference type="Proteomes" id="UP001055868">
    <property type="component" value="Chromosome"/>
</dbReference>
<dbReference type="InterPro" id="IPR036390">
    <property type="entry name" value="WH_DNA-bd_sf"/>
</dbReference>
<dbReference type="PANTHER" id="PTHR18964">
    <property type="entry name" value="ROK (REPRESSOR, ORF, KINASE) FAMILY"/>
    <property type="match status" value="1"/>
</dbReference>
<dbReference type="PANTHER" id="PTHR18964:SF173">
    <property type="entry name" value="GLUCOKINASE"/>
    <property type="match status" value="1"/>
</dbReference>
<dbReference type="InterPro" id="IPR043129">
    <property type="entry name" value="ATPase_NBD"/>
</dbReference>
<dbReference type="Gene3D" id="1.10.10.10">
    <property type="entry name" value="Winged helix-like DNA-binding domain superfamily/Winged helix DNA-binding domain"/>
    <property type="match status" value="1"/>
</dbReference>
<evidence type="ECO:0000313" key="3">
    <source>
        <dbReference type="EMBL" id="UQN28645.1"/>
    </source>
</evidence>
<keyword evidence="4" id="KW-1185">Reference proteome</keyword>
<evidence type="ECO:0000259" key="2">
    <source>
        <dbReference type="Pfam" id="PF12802"/>
    </source>
</evidence>
<sequence length="389" mass="40120">MLNTTPARMLSEIVQNGPDHRAALARTLGVSRTAISNAVQGLESAGLVEVPVRAEDRLTLKDAVRLTRDFGVAGSVVMASGSVSVGVGTFDGSLLAQRTTAIDAETGGAERLALAVEGIAETMRSAAPDAQLRAVHLAVNTQSDRRTGEVLGGLASRQWSGVNPKVELERALGTSVSVENTARLLALTERIHRSERAAEDLVYVHLSRGISLGHVVDGVIIPGVRGGAGEFGHLSIDRDGLPCECGSRGCLMQYAGSRVLAASAQRILGPEAGAQDLYEAAARGGGEARDAVVAAARAVGTALAGICNLLGPGMVVIGGDLLPAEDLVLETIAEEVRERALPMAGDSLEIVGARASRGAAAVLEAGLGSLRWDPEVRERTVEEALGTAA</sequence>
<evidence type="ECO:0000313" key="4">
    <source>
        <dbReference type="Proteomes" id="UP001055868"/>
    </source>
</evidence>
<dbReference type="SUPFAM" id="SSF53067">
    <property type="entry name" value="Actin-like ATPase domain"/>
    <property type="match status" value="2"/>
</dbReference>
<dbReference type="RefSeq" id="WP_249477773.1">
    <property type="nucleotide sequence ID" value="NZ_CP097218.1"/>
</dbReference>
<dbReference type="InterPro" id="IPR000600">
    <property type="entry name" value="ROK"/>
</dbReference>
<organism evidence="3 4">
    <name type="scientific">Brachybacterium kimchii</name>
    <dbReference type="NCBI Taxonomy" id="2942909"/>
    <lineage>
        <taxon>Bacteria</taxon>
        <taxon>Bacillati</taxon>
        <taxon>Actinomycetota</taxon>
        <taxon>Actinomycetes</taxon>
        <taxon>Micrococcales</taxon>
        <taxon>Dermabacteraceae</taxon>
        <taxon>Brachybacterium</taxon>
    </lineage>
</organism>
<dbReference type="Gene3D" id="3.30.420.40">
    <property type="match status" value="2"/>
</dbReference>
<gene>
    <name evidence="3" type="ORF">M4486_13540</name>
</gene>
<proteinExistence type="inferred from homology"/>